<keyword evidence="11 20" id="KW-0418">Kinase</keyword>
<dbReference type="GO" id="GO:0016301">
    <property type="term" value="F:kinase activity"/>
    <property type="evidence" value="ECO:0007669"/>
    <property type="project" value="UniProtKB-KW"/>
</dbReference>
<dbReference type="PANTHER" id="PTHR44936">
    <property type="entry name" value="SENSOR PROTEIN CREC"/>
    <property type="match status" value="1"/>
</dbReference>
<dbReference type="EC" id="2.7.13.3" evidence="3"/>
<evidence type="ECO:0000256" key="5">
    <source>
        <dbReference type="ARBA" id="ARBA00022475"/>
    </source>
</evidence>
<evidence type="ECO:0000256" key="4">
    <source>
        <dbReference type="ARBA" id="ARBA00019748"/>
    </source>
</evidence>
<dbReference type="SUPFAM" id="SSF55874">
    <property type="entry name" value="ATPase domain of HSP90 chaperone/DNA topoisomerase II/histidine kinase"/>
    <property type="match status" value="1"/>
</dbReference>
<evidence type="ECO:0000256" key="6">
    <source>
        <dbReference type="ARBA" id="ARBA00022519"/>
    </source>
</evidence>
<dbReference type="PANTHER" id="PTHR44936:SF5">
    <property type="entry name" value="SENSOR HISTIDINE KINASE ENVZ"/>
    <property type="match status" value="1"/>
</dbReference>
<evidence type="ECO:0000256" key="2">
    <source>
        <dbReference type="ARBA" id="ARBA00004429"/>
    </source>
</evidence>
<evidence type="ECO:0000256" key="9">
    <source>
        <dbReference type="ARBA" id="ARBA00022692"/>
    </source>
</evidence>
<dbReference type="EMBL" id="JARJFB010000033">
    <property type="protein sequence ID" value="MEA0970640.1"/>
    <property type="molecule type" value="Genomic_DNA"/>
</dbReference>
<evidence type="ECO:0000256" key="10">
    <source>
        <dbReference type="ARBA" id="ARBA00022741"/>
    </source>
</evidence>
<evidence type="ECO:0000256" key="14">
    <source>
        <dbReference type="ARBA" id="ARBA00023012"/>
    </source>
</evidence>
<evidence type="ECO:0000256" key="13">
    <source>
        <dbReference type="ARBA" id="ARBA00022989"/>
    </source>
</evidence>
<dbReference type="SMART" id="SM00388">
    <property type="entry name" value="HisKA"/>
    <property type="match status" value="1"/>
</dbReference>
<evidence type="ECO:0000256" key="15">
    <source>
        <dbReference type="ARBA" id="ARBA00023136"/>
    </source>
</evidence>
<keyword evidence="21" id="KW-1185">Reference proteome</keyword>
<dbReference type="InterPro" id="IPR050980">
    <property type="entry name" value="2C_sensor_his_kinase"/>
</dbReference>
<keyword evidence="15 17" id="KW-0472">Membrane</keyword>
<evidence type="ECO:0000256" key="1">
    <source>
        <dbReference type="ARBA" id="ARBA00000085"/>
    </source>
</evidence>
<sequence>MLIIIVPVLISQLLAVYLFYKRHWYNVSQNTSYLIATEISELIRNLNSKKIPKQGNYLNLEYSSVSSKLPDHPQGKYVEELEIFKKLLQEELGQEGVIVLDQGRNVHLYLQIGTQTLLIKLPYKAILNPTTSIFVLWIIFLTILLLSISLIFSKNQIKSIIELTDTAESYGRGEKTDKYKPSGAKEIRQAGLAFLKMRDRIERQTAKRTQMLAMISHDLKTPLTRMKLQVELMNESEEKEELQYDIDSMQHMIDSYLDFARGEGGEDFKPINLNNWISSYIKTKWSENNISLNISPDQVITLIKPHSFQRAIANLVGNAFKHSSKVKISLSSSEDEALIIIEDNGKGIKKDERKSVFKPFYRADKSRSLDNSAGVGLGLAITKEIISGHYGTITLGESKSLKGLLVQIQLPIKK</sequence>
<feature type="domain" description="Histidine kinase" evidence="18">
    <location>
        <begin position="214"/>
        <end position="414"/>
    </location>
</feature>
<evidence type="ECO:0000256" key="16">
    <source>
        <dbReference type="SAM" id="Coils"/>
    </source>
</evidence>
<keyword evidence="5" id="KW-1003">Cell membrane</keyword>
<dbReference type="CDD" id="cd00082">
    <property type="entry name" value="HisKA"/>
    <property type="match status" value="1"/>
</dbReference>
<dbReference type="Gene3D" id="3.30.565.10">
    <property type="entry name" value="Histidine kinase-like ATPase, C-terminal domain"/>
    <property type="match status" value="1"/>
</dbReference>
<evidence type="ECO:0000256" key="8">
    <source>
        <dbReference type="ARBA" id="ARBA00022679"/>
    </source>
</evidence>
<dbReference type="RefSeq" id="WP_322776543.1">
    <property type="nucleotide sequence ID" value="NZ_JARJFB010000033.1"/>
</dbReference>
<keyword evidence="10" id="KW-0547">Nucleotide-binding</keyword>
<organism evidence="20 21">
    <name type="scientific">Candidatus Megaera venefica</name>
    <dbReference type="NCBI Taxonomy" id="2055910"/>
    <lineage>
        <taxon>Bacteria</taxon>
        <taxon>Pseudomonadati</taxon>
        <taxon>Pseudomonadota</taxon>
        <taxon>Alphaproteobacteria</taxon>
        <taxon>Rickettsiales</taxon>
        <taxon>Rickettsiaceae</taxon>
        <taxon>Candidatus Megaera</taxon>
    </lineage>
</organism>
<dbReference type="InterPro" id="IPR004358">
    <property type="entry name" value="Sig_transdc_His_kin-like_C"/>
</dbReference>
<comment type="caution">
    <text evidence="20">The sequence shown here is derived from an EMBL/GenBank/DDBJ whole genome shotgun (WGS) entry which is preliminary data.</text>
</comment>
<evidence type="ECO:0000256" key="11">
    <source>
        <dbReference type="ARBA" id="ARBA00022777"/>
    </source>
</evidence>
<reference evidence="20 21" key="1">
    <citation type="submission" date="2023-03" db="EMBL/GenBank/DDBJ databases">
        <title>Host association and intracellularity evolved multiple times independently in the Rickettsiales.</title>
        <authorList>
            <person name="Castelli M."/>
            <person name="Nardi T."/>
            <person name="Gammuto L."/>
            <person name="Bellinzona G."/>
            <person name="Sabaneyeva E."/>
            <person name="Potekhin A."/>
            <person name="Serra V."/>
            <person name="Petroni G."/>
            <person name="Sassera D."/>
        </authorList>
    </citation>
    <scope>NUCLEOTIDE SEQUENCE [LARGE SCALE GENOMIC DNA]</scope>
    <source>
        <strain evidence="20 21">Sr 2-6</strain>
    </source>
</reference>
<keyword evidence="9 17" id="KW-0812">Transmembrane</keyword>
<keyword evidence="8" id="KW-0808">Transferase</keyword>
<evidence type="ECO:0000313" key="21">
    <source>
        <dbReference type="Proteomes" id="UP001291687"/>
    </source>
</evidence>
<gene>
    <name evidence="20" type="ORF">Megvenef_00607</name>
</gene>
<keyword evidence="14" id="KW-0902">Two-component regulatory system</keyword>
<dbReference type="InterPro" id="IPR036890">
    <property type="entry name" value="HATPase_C_sf"/>
</dbReference>
<name>A0ABU5NBU1_9RICK</name>
<feature type="domain" description="HAMP" evidence="19">
    <location>
        <begin position="154"/>
        <end position="206"/>
    </location>
</feature>
<dbReference type="InterPro" id="IPR003660">
    <property type="entry name" value="HAMP_dom"/>
</dbReference>
<dbReference type="Pfam" id="PF00512">
    <property type="entry name" value="HisKA"/>
    <property type="match status" value="1"/>
</dbReference>
<dbReference type="PROSITE" id="PS50109">
    <property type="entry name" value="HIS_KIN"/>
    <property type="match status" value="1"/>
</dbReference>
<dbReference type="InterPro" id="IPR003661">
    <property type="entry name" value="HisK_dim/P_dom"/>
</dbReference>
<protein>
    <recommendedName>
        <fullName evidence="4">Putative sensor histidine kinase NtrY-like</fullName>
        <ecNumber evidence="3">2.7.13.3</ecNumber>
    </recommendedName>
</protein>
<dbReference type="PROSITE" id="PS50885">
    <property type="entry name" value="HAMP"/>
    <property type="match status" value="1"/>
</dbReference>
<dbReference type="PRINTS" id="PR00344">
    <property type="entry name" value="BCTRLSENSOR"/>
</dbReference>
<evidence type="ECO:0000256" key="12">
    <source>
        <dbReference type="ARBA" id="ARBA00022840"/>
    </source>
</evidence>
<evidence type="ECO:0000259" key="19">
    <source>
        <dbReference type="PROSITE" id="PS50885"/>
    </source>
</evidence>
<dbReference type="SMART" id="SM00304">
    <property type="entry name" value="HAMP"/>
    <property type="match status" value="1"/>
</dbReference>
<evidence type="ECO:0000256" key="3">
    <source>
        <dbReference type="ARBA" id="ARBA00012438"/>
    </source>
</evidence>
<dbReference type="Gene3D" id="1.10.287.130">
    <property type="match status" value="1"/>
</dbReference>
<evidence type="ECO:0000259" key="18">
    <source>
        <dbReference type="PROSITE" id="PS50109"/>
    </source>
</evidence>
<dbReference type="InterPro" id="IPR005467">
    <property type="entry name" value="His_kinase_dom"/>
</dbReference>
<dbReference type="CDD" id="cd00075">
    <property type="entry name" value="HATPase"/>
    <property type="match status" value="1"/>
</dbReference>
<dbReference type="SMART" id="SM00387">
    <property type="entry name" value="HATPase_c"/>
    <property type="match status" value="1"/>
</dbReference>
<keyword evidence="13 17" id="KW-1133">Transmembrane helix</keyword>
<keyword evidence="6" id="KW-0997">Cell inner membrane</keyword>
<dbReference type="Pfam" id="PF02518">
    <property type="entry name" value="HATPase_c"/>
    <property type="match status" value="1"/>
</dbReference>
<comment type="subcellular location">
    <subcellularLocation>
        <location evidence="2">Cell inner membrane</location>
        <topology evidence="2">Multi-pass membrane protein</topology>
    </subcellularLocation>
</comment>
<feature type="coiled-coil region" evidence="16">
    <location>
        <begin position="225"/>
        <end position="252"/>
    </location>
</feature>
<dbReference type="InterPro" id="IPR003594">
    <property type="entry name" value="HATPase_dom"/>
</dbReference>
<keyword evidence="16" id="KW-0175">Coiled coil</keyword>
<keyword evidence="7" id="KW-0597">Phosphoprotein</keyword>
<proteinExistence type="predicted"/>
<feature type="transmembrane region" description="Helical" evidence="17">
    <location>
        <begin position="134"/>
        <end position="152"/>
    </location>
</feature>
<dbReference type="Proteomes" id="UP001291687">
    <property type="component" value="Unassembled WGS sequence"/>
</dbReference>
<dbReference type="InterPro" id="IPR036097">
    <property type="entry name" value="HisK_dim/P_sf"/>
</dbReference>
<evidence type="ECO:0000313" key="20">
    <source>
        <dbReference type="EMBL" id="MEA0970640.1"/>
    </source>
</evidence>
<accession>A0ABU5NBU1</accession>
<evidence type="ECO:0000256" key="7">
    <source>
        <dbReference type="ARBA" id="ARBA00022553"/>
    </source>
</evidence>
<evidence type="ECO:0000256" key="17">
    <source>
        <dbReference type="SAM" id="Phobius"/>
    </source>
</evidence>
<dbReference type="SUPFAM" id="SSF47384">
    <property type="entry name" value="Homodimeric domain of signal transducing histidine kinase"/>
    <property type="match status" value="1"/>
</dbReference>
<keyword evidence="12" id="KW-0067">ATP-binding</keyword>
<comment type="catalytic activity">
    <reaction evidence="1">
        <text>ATP + protein L-histidine = ADP + protein N-phospho-L-histidine.</text>
        <dbReference type="EC" id="2.7.13.3"/>
    </reaction>
</comment>